<keyword evidence="4" id="KW-0319">Glycerol metabolism</keyword>
<dbReference type="Gene3D" id="3.20.20.190">
    <property type="entry name" value="Phosphatidylinositol (PI) phosphodiesterase"/>
    <property type="match status" value="1"/>
</dbReference>
<dbReference type="PANTHER" id="PTHR43620:SF7">
    <property type="entry name" value="GLYCEROPHOSPHODIESTER PHOSPHODIESTERASE GDPD5-RELATED"/>
    <property type="match status" value="1"/>
</dbReference>
<dbReference type="InterPro" id="IPR017946">
    <property type="entry name" value="PLC-like_Pdiesterase_TIM-brl"/>
</dbReference>
<comment type="caution">
    <text evidence="9">The sequence shown here is derived from an EMBL/GenBank/DDBJ whole genome shotgun (WGS) entry which is preliminary data.</text>
</comment>
<evidence type="ECO:0000313" key="9">
    <source>
        <dbReference type="EMBL" id="MCO6418101.1"/>
    </source>
</evidence>
<keyword evidence="10" id="KW-1185">Reference proteome</keyword>
<keyword evidence="3 7" id="KW-0732">Signal</keyword>
<dbReference type="PANTHER" id="PTHR43620">
    <property type="entry name" value="GLYCEROPHOSPHORYL DIESTER PHOSPHODIESTERASE"/>
    <property type="match status" value="1"/>
</dbReference>
<dbReference type="EC" id="3.1.4.46" evidence="2"/>
<keyword evidence="5" id="KW-0378">Hydrolase</keyword>
<name>A0ABT1D835_9PROT</name>
<dbReference type="InterPro" id="IPR030395">
    <property type="entry name" value="GP_PDE_dom"/>
</dbReference>
<dbReference type="RefSeq" id="WP_252954732.1">
    <property type="nucleotide sequence ID" value="NZ_JAFIRR010000118.1"/>
</dbReference>
<dbReference type="EMBL" id="JAFIRR010000118">
    <property type="protein sequence ID" value="MCO6418101.1"/>
    <property type="molecule type" value="Genomic_DNA"/>
</dbReference>
<organism evidence="9 10">
    <name type="scientific">Siccirubricoccus soli</name>
    <dbReference type="NCBI Taxonomy" id="2899147"/>
    <lineage>
        <taxon>Bacteria</taxon>
        <taxon>Pseudomonadati</taxon>
        <taxon>Pseudomonadota</taxon>
        <taxon>Alphaproteobacteria</taxon>
        <taxon>Acetobacterales</taxon>
        <taxon>Roseomonadaceae</taxon>
        <taxon>Siccirubricoccus</taxon>
    </lineage>
</organism>
<proteinExistence type="inferred from homology"/>
<evidence type="ECO:0000256" key="1">
    <source>
        <dbReference type="ARBA" id="ARBA00007277"/>
    </source>
</evidence>
<dbReference type="Pfam" id="PF03009">
    <property type="entry name" value="GDPD"/>
    <property type="match status" value="1"/>
</dbReference>
<gene>
    <name evidence="9" type="ORF">JYK14_18310</name>
</gene>
<evidence type="ECO:0000256" key="4">
    <source>
        <dbReference type="ARBA" id="ARBA00022798"/>
    </source>
</evidence>
<feature type="chain" id="PRO_5047293291" description="glycerophosphodiester phosphodiesterase" evidence="7">
    <location>
        <begin position="24"/>
        <end position="340"/>
    </location>
</feature>
<dbReference type="SUPFAM" id="SSF51695">
    <property type="entry name" value="PLC-like phosphodiesterases"/>
    <property type="match status" value="1"/>
</dbReference>
<dbReference type="Proteomes" id="UP001523392">
    <property type="component" value="Unassembled WGS sequence"/>
</dbReference>
<evidence type="ECO:0000256" key="5">
    <source>
        <dbReference type="ARBA" id="ARBA00022801"/>
    </source>
</evidence>
<reference evidence="9 10" key="1">
    <citation type="submission" date="2021-12" db="EMBL/GenBank/DDBJ databases">
        <title>Siccirubricoccus leaddurans sp. nov., a high concentration Zn2+ tolerance bacterium.</title>
        <authorList>
            <person name="Cao Y."/>
        </authorList>
    </citation>
    <scope>NUCLEOTIDE SEQUENCE [LARGE SCALE GENOMIC DNA]</scope>
    <source>
        <strain evidence="9 10">KC 17139</strain>
    </source>
</reference>
<evidence type="ECO:0000256" key="7">
    <source>
        <dbReference type="SAM" id="SignalP"/>
    </source>
</evidence>
<dbReference type="Pfam" id="PF07589">
    <property type="entry name" value="PEP-CTERM"/>
    <property type="match status" value="1"/>
</dbReference>
<evidence type="ECO:0000256" key="6">
    <source>
        <dbReference type="ARBA" id="ARBA00047512"/>
    </source>
</evidence>
<dbReference type="PROSITE" id="PS51704">
    <property type="entry name" value="GP_PDE"/>
    <property type="match status" value="1"/>
</dbReference>
<dbReference type="NCBIfam" id="TIGR02595">
    <property type="entry name" value="PEP_CTERM"/>
    <property type="match status" value="1"/>
</dbReference>
<accession>A0ABT1D835</accession>
<feature type="domain" description="GP-PDE" evidence="8">
    <location>
        <begin position="36"/>
        <end position="311"/>
    </location>
</feature>
<comment type="similarity">
    <text evidence="1">Belongs to the glycerophosphoryl diester phosphodiesterase family.</text>
</comment>
<evidence type="ECO:0000313" key="10">
    <source>
        <dbReference type="Proteomes" id="UP001523392"/>
    </source>
</evidence>
<feature type="signal peptide" evidence="7">
    <location>
        <begin position="1"/>
        <end position="23"/>
    </location>
</feature>
<evidence type="ECO:0000256" key="3">
    <source>
        <dbReference type="ARBA" id="ARBA00022729"/>
    </source>
</evidence>
<protein>
    <recommendedName>
        <fullName evidence="2">glycerophosphodiester phosphodiesterase</fullName>
        <ecNumber evidence="2">3.1.4.46</ecNumber>
    </recommendedName>
</protein>
<sequence length="340" mass="36084">MLLNLLRYAAPGLVALIAGAATAAPLTPNTLSGQPPLVINHRGASGYLPEESIQAYQLAVQQRVDFLEGDVYVTKDGVAVMLHDGTLNATTNVVAYAATHPEIAALRSANGSYDVTKFTYAQLQELTVTYRNATGYGTYRDGYYNPGTHYQIAALAQVADMAYQAFLDTGKKMGIYPEAKQGGLPVVDAILAVLSDPKYNGYFAAGNGTAFLQSFDQGQVAYMNGKTDIPVTMLGVCPGTAAAAAQIATYADGIGPSTGQTTAACVTRAHNAGLFVHPYTFLNNPTQYETYYKMGVDGVFTNFGPVAQEVRDALFPVPEPMSLSLLGLGLAGLVGLRRRR</sequence>
<evidence type="ECO:0000256" key="2">
    <source>
        <dbReference type="ARBA" id="ARBA00012247"/>
    </source>
</evidence>
<dbReference type="InterPro" id="IPR013424">
    <property type="entry name" value="Ice-binding_C"/>
</dbReference>
<evidence type="ECO:0000259" key="8">
    <source>
        <dbReference type="PROSITE" id="PS51704"/>
    </source>
</evidence>
<comment type="catalytic activity">
    <reaction evidence="6">
        <text>a sn-glycero-3-phosphodiester + H2O = an alcohol + sn-glycerol 3-phosphate + H(+)</text>
        <dbReference type="Rhea" id="RHEA:12969"/>
        <dbReference type="ChEBI" id="CHEBI:15377"/>
        <dbReference type="ChEBI" id="CHEBI:15378"/>
        <dbReference type="ChEBI" id="CHEBI:30879"/>
        <dbReference type="ChEBI" id="CHEBI:57597"/>
        <dbReference type="ChEBI" id="CHEBI:83408"/>
        <dbReference type="EC" id="3.1.4.46"/>
    </reaction>
</comment>